<comment type="caution">
    <text evidence="6">The sequence shown here is derived from an EMBL/GenBank/DDBJ whole genome shotgun (WGS) entry which is preliminary data.</text>
</comment>
<dbReference type="NCBIfam" id="TIGR03860">
    <property type="entry name" value="FMN_nitrolo"/>
    <property type="match status" value="1"/>
</dbReference>
<dbReference type="RefSeq" id="WP_025949181.1">
    <property type="nucleotide sequence ID" value="NZ_CP018058.1"/>
</dbReference>
<keyword evidence="1" id="KW-0285">Flavoprotein</keyword>
<keyword evidence="2" id="KW-0288">FMN</keyword>
<organism evidence="6 7">
    <name type="scientific">Geobacillus thermocatenulatus</name>
    <dbReference type="NCBI Taxonomy" id="33938"/>
    <lineage>
        <taxon>Bacteria</taxon>
        <taxon>Bacillati</taxon>
        <taxon>Bacillota</taxon>
        <taxon>Bacilli</taxon>
        <taxon>Bacillales</taxon>
        <taxon>Anoxybacillaceae</taxon>
        <taxon>Geobacillus</taxon>
        <taxon>Geobacillus thermoleovorans group</taxon>
    </lineage>
</organism>
<name>A0A226Q8S7_9BACL</name>
<dbReference type="PIRSF" id="PIRSF000337">
    <property type="entry name" value="NTA_MOA"/>
    <property type="match status" value="1"/>
</dbReference>
<reference evidence="6 7" key="1">
    <citation type="submission" date="2017-05" db="EMBL/GenBank/DDBJ databases">
        <title>The genome sequence of Geobacillus thermocatenulatus DSM 730.</title>
        <authorList>
            <person name="Ramaloko W.T."/>
            <person name="Koen N."/>
            <person name="Polliack S."/>
            <person name="Aliyu H."/>
            <person name="Lebre P."/>
            <person name="Mohr T."/>
            <person name="Oswald F."/>
            <person name="Zwick M."/>
            <person name="Neumann A."/>
            <person name="Syldatk C."/>
            <person name="Cowan D."/>
            <person name="De Maayer P."/>
        </authorList>
    </citation>
    <scope>NUCLEOTIDE SEQUENCE [LARGE SCALE GENOMIC DNA]</scope>
    <source>
        <strain evidence="6 7">BGSC 93A1</strain>
    </source>
</reference>
<dbReference type="PANTHER" id="PTHR30011">
    <property type="entry name" value="ALKANESULFONATE MONOOXYGENASE-RELATED"/>
    <property type="match status" value="1"/>
</dbReference>
<dbReference type="InterPro" id="IPR051260">
    <property type="entry name" value="Diverse_substr_monoxygenases"/>
</dbReference>
<evidence type="ECO:0000313" key="6">
    <source>
        <dbReference type="EMBL" id="OXB88831.1"/>
    </source>
</evidence>
<proteinExistence type="inferred from homology"/>
<dbReference type="PANTHER" id="PTHR30011:SF16">
    <property type="entry name" value="C2H2 FINGER DOMAIN TRANSCRIPTION FACTOR (EUROFUNG)-RELATED"/>
    <property type="match status" value="1"/>
</dbReference>
<evidence type="ECO:0000256" key="5">
    <source>
        <dbReference type="ARBA" id="ARBA00033748"/>
    </source>
</evidence>
<dbReference type="EMBL" id="NEWK01000001">
    <property type="protein sequence ID" value="OXB88831.1"/>
    <property type="molecule type" value="Genomic_DNA"/>
</dbReference>
<dbReference type="KEGG" id="gtm:GT3921_02870"/>
<sequence length="464" mass="52311">MDRPLLFNAFEMASAMHNAHGLWKHPDSERHRRYKELYYWVEMAKRLEAGLFDAVFFADVLGVYDTYRQSPAPSIRDGMQFPLNDASLVIPVMASVTNHLSFVLTASTTYEHPFHIARRFSTLDHLTDGRMAWNIVTSYLPNAAKNFGLERMIAHDQRYEIADEFLEVTYKLWEGSWEEDAFVEDRGAGMLIDPAKIHPIHHCGAFFSVEGPHLCEPSPQRTPVLYQAGSSERGRAFAAKHAECVFVGAPSPERLQAYIEDIRRQAEQYGRDPEQLKFFTFLTVIVGKTSEEAEAKFEQLRRLWSADAAKAQFSGASGYDLAEYETKPSDEPFLFRTTDHGHYKAASLTKDAAKRLTIGEALQKAGTLTRESVIIGNPTQVADAIEERARRSGVNGFNLTHLVTPKDLDDFIEYVVPILQRRGLYKTAYTPGTMREKLFGGGARLPSHHPAAAFRSIGVRTKSS</sequence>
<dbReference type="CDD" id="cd01095">
    <property type="entry name" value="Nitrilotriacetate_monoxgenase"/>
    <property type="match status" value="1"/>
</dbReference>
<dbReference type="AlphaFoldDB" id="A0A226Q8S7"/>
<accession>A0A226Q8S7</accession>
<dbReference type="Proteomes" id="UP000198378">
    <property type="component" value="Unassembled WGS sequence"/>
</dbReference>
<evidence type="ECO:0000256" key="2">
    <source>
        <dbReference type="ARBA" id="ARBA00022643"/>
    </source>
</evidence>
<gene>
    <name evidence="6" type="ORF">B9L19_01585</name>
</gene>
<comment type="similarity">
    <text evidence="5">Belongs to the NtaA/SnaA/DszA monooxygenase family.</text>
</comment>
<dbReference type="GO" id="GO:0016705">
    <property type="term" value="F:oxidoreductase activity, acting on paired donors, with incorporation or reduction of molecular oxygen"/>
    <property type="evidence" value="ECO:0007669"/>
    <property type="project" value="InterPro"/>
</dbReference>
<evidence type="ECO:0000256" key="4">
    <source>
        <dbReference type="ARBA" id="ARBA00023033"/>
    </source>
</evidence>
<evidence type="ECO:0000256" key="1">
    <source>
        <dbReference type="ARBA" id="ARBA00022630"/>
    </source>
</evidence>
<keyword evidence="3" id="KW-0560">Oxidoreductase</keyword>
<keyword evidence="4" id="KW-0503">Monooxygenase</keyword>
<dbReference type="InterPro" id="IPR036661">
    <property type="entry name" value="Luciferase-like_sf"/>
</dbReference>
<dbReference type="SUPFAM" id="SSF51679">
    <property type="entry name" value="Bacterial luciferase-like"/>
    <property type="match status" value="1"/>
</dbReference>
<dbReference type="Pfam" id="PF00296">
    <property type="entry name" value="Bac_luciferase"/>
    <property type="match status" value="1"/>
</dbReference>
<evidence type="ECO:0000256" key="3">
    <source>
        <dbReference type="ARBA" id="ARBA00023002"/>
    </source>
</evidence>
<dbReference type="GO" id="GO:0004497">
    <property type="term" value="F:monooxygenase activity"/>
    <property type="evidence" value="ECO:0007669"/>
    <property type="project" value="UniProtKB-KW"/>
</dbReference>
<evidence type="ECO:0000313" key="7">
    <source>
        <dbReference type="Proteomes" id="UP000198378"/>
    </source>
</evidence>
<dbReference type="InterPro" id="IPR011251">
    <property type="entry name" value="Luciferase-like_dom"/>
</dbReference>
<dbReference type="Gene3D" id="3.20.20.30">
    <property type="entry name" value="Luciferase-like domain"/>
    <property type="match status" value="1"/>
</dbReference>
<protein>
    <submittedName>
        <fullName evidence="6">N5,N10-methylene tetrahydromethanopterin reductase</fullName>
    </submittedName>
</protein>
<dbReference type="InterPro" id="IPR016215">
    <property type="entry name" value="NTA_MOA"/>
</dbReference>
<keyword evidence="7" id="KW-1185">Reference proteome</keyword>